<dbReference type="KEGG" id="mass:CR152_19225"/>
<sequence length="420" mass="46545">MPDAPGNASSDPASRVYSQRFHIALDGNGANGLEGMAGVCLFLFDQVSQRYAYKIRYYDGIAAGHAVSVNPSGTIGFLGNAGQHLLFYDARTLDEVGRVSTLRYECPPSSLQGSTHLVWMSDKEFITVIGAHFYRFSIDALEHGERLCAHRLKLPHGMKRSASGRYIVYGSMDSPHDGRRGEACHVAILDLESMAVRVVDLPATCWHVAAHPAEDRFYGVSFRVLPQDHVDYHEWAMAFLKEYAFEIDAASGQVLRHWAAGREIPAHINSDVCLSDSELIFCNGGSQNVIAIDLATFASYRQLVDERPDAAAQLNRPREVGSQVADVFTRGNFFSNSQHFLGALQVSRKSLLDSIYGCQLSAGQSLLFTANRGLNHITIYDYPTGTLRLRVEMPPLQTYFSWMSPLADPRLGFHHAWLLG</sequence>
<protein>
    <submittedName>
        <fullName evidence="1">Uncharacterized protein</fullName>
    </submittedName>
</protein>
<dbReference type="EMBL" id="CP024608">
    <property type="protein sequence ID" value="ATQ78979.1"/>
    <property type="molecule type" value="Genomic_DNA"/>
</dbReference>
<accession>A0A2D2DVH7</accession>
<organism evidence="1 2">
    <name type="scientific">Massilia violaceinigra</name>
    <dbReference type="NCBI Taxonomy" id="2045208"/>
    <lineage>
        <taxon>Bacteria</taxon>
        <taxon>Pseudomonadati</taxon>
        <taxon>Pseudomonadota</taxon>
        <taxon>Betaproteobacteria</taxon>
        <taxon>Burkholderiales</taxon>
        <taxon>Oxalobacteraceae</taxon>
        <taxon>Telluria group</taxon>
        <taxon>Massilia</taxon>
    </lineage>
</organism>
<dbReference type="AlphaFoldDB" id="A0A2D2DVH7"/>
<dbReference type="SUPFAM" id="SSF50969">
    <property type="entry name" value="YVTN repeat-like/Quinoprotein amine dehydrogenase"/>
    <property type="match status" value="1"/>
</dbReference>
<gene>
    <name evidence="1" type="ORF">CR152_19225</name>
</gene>
<name>A0A2D2DVH7_9BURK</name>
<evidence type="ECO:0000313" key="1">
    <source>
        <dbReference type="EMBL" id="ATQ78979.1"/>
    </source>
</evidence>
<reference evidence="1" key="1">
    <citation type="submission" date="2017-10" db="EMBL/GenBank/DDBJ databases">
        <title>Massilia psychrophilum sp. nov., a novel purple-pigmented bacterium isolated from Tianshan glacier, Xinjiang Municipality, China.</title>
        <authorList>
            <person name="Wang H."/>
        </authorList>
    </citation>
    <scope>NUCLEOTIDE SEQUENCE [LARGE SCALE GENOMIC DNA]</scope>
    <source>
        <strain evidence="1">B2</strain>
    </source>
</reference>
<keyword evidence="2" id="KW-1185">Reference proteome</keyword>
<dbReference type="InterPro" id="IPR011044">
    <property type="entry name" value="Quino_amine_DH_bsu"/>
</dbReference>
<dbReference type="OrthoDB" id="3929584at2"/>
<dbReference type="Proteomes" id="UP000229897">
    <property type="component" value="Chromosome"/>
</dbReference>
<proteinExistence type="predicted"/>
<evidence type="ECO:0000313" key="2">
    <source>
        <dbReference type="Proteomes" id="UP000229897"/>
    </source>
</evidence>